<evidence type="ECO:0000313" key="4">
    <source>
        <dbReference type="Proteomes" id="UP000245207"/>
    </source>
</evidence>
<name>A0A2U1LPN5_ARTAN</name>
<reference evidence="3 4" key="1">
    <citation type="journal article" date="2018" name="Mol. Plant">
        <title>The genome of Artemisia annua provides insight into the evolution of Asteraceae family and artemisinin biosynthesis.</title>
        <authorList>
            <person name="Shen Q."/>
            <person name="Zhang L."/>
            <person name="Liao Z."/>
            <person name="Wang S."/>
            <person name="Yan T."/>
            <person name="Shi P."/>
            <person name="Liu M."/>
            <person name="Fu X."/>
            <person name="Pan Q."/>
            <person name="Wang Y."/>
            <person name="Lv Z."/>
            <person name="Lu X."/>
            <person name="Zhang F."/>
            <person name="Jiang W."/>
            <person name="Ma Y."/>
            <person name="Chen M."/>
            <person name="Hao X."/>
            <person name="Li L."/>
            <person name="Tang Y."/>
            <person name="Lv G."/>
            <person name="Zhou Y."/>
            <person name="Sun X."/>
            <person name="Brodelius P.E."/>
            <person name="Rose J.K.C."/>
            <person name="Tang K."/>
        </authorList>
    </citation>
    <scope>NUCLEOTIDE SEQUENCE [LARGE SCALE GENOMIC DNA]</scope>
    <source>
        <strain evidence="4">cv. Huhao1</strain>
        <tissue evidence="3">Leaf</tissue>
    </source>
</reference>
<protein>
    <submittedName>
        <fullName evidence="3">Retrotransposon gag domain-containing protein</fullName>
    </submittedName>
</protein>
<evidence type="ECO:0000313" key="3">
    <source>
        <dbReference type="EMBL" id="PWA50963.1"/>
    </source>
</evidence>
<evidence type="ECO:0000256" key="1">
    <source>
        <dbReference type="SAM" id="MobiDB-lite"/>
    </source>
</evidence>
<feature type="compositionally biased region" description="Polar residues" evidence="1">
    <location>
        <begin position="302"/>
        <end position="316"/>
    </location>
</feature>
<proteinExistence type="predicted"/>
<dbReference type="PANTHER" id="PTHR33223">
    <property type="entry name" value="CCHC-TYPE DOMAIN-CONTAINING PROTEIN"/>
    <property type="match status" value="1"/>
</dbReference>
<gene>
    <name evidence="3" type="ORF">CTI12_AA469410</name>
</gene>
<dbReference type="Pfam" id="PF03732">
    <property type="entry name" value="Retrotrans_gag"/>
    <property type="match status" value="1"/>
</dbReference>
<keyword evidence="4" id="KW-1185">Reference proteome</keyword>
<dbReference type="OrthoDB" id="1752139at2759"/>
<dbReference type="Proteomes" id="UP000245207">
    <property type="component" value="Unassembled WGS sequence"/>
</dbReference>
<feature type="compositionally biased region" description="Polar residues" evidence="1">
    <location>
        <begin position="20"/>
        <end position="30"/>
    </location>
</feature>
<comment type="caution">
    <text evidence="3">The sequence shown here is derived from an EMBL/GenBank/DDBJ whole genome shotgun (WGS) entry which is preliminary data.</text>
</comment>
<feature type="compositionally biased region" description="Polar residues" evidence="1">
    <location>
        <begin position="334"/>
        <end position="343"/>
    </location>
</feature>
<dbReference type="PANTHER" id="PTHR33223:SF11">
    <property type="entry name" value="ELEMENT PROTEIN, PUTATIVE-RELATED"/>
    <property type="match status" value="1"/>
</dbReference>
<evidence type="ECO:0000259" key="2">
    <source>
        <dbReference type="Pfam" id="PF03732"/>
    </source>
</evidence>
<sequence length="375" mass="41841">MTTTSTTRRMKRKDKKLESQSESASGTTLRGPNGGYNRRSSTDPKTVKRKRGERHQGTLKGEGSGGKQSKSGKEQSPKKGRLTFPCVHYGKNNHKLPQEVEVSPGEGSDTSTDGEADNVDDGRNNRTQQYMQEEVGPFMENIRNTELPKRIRIPNNIPPYDGSEYPVDHVRVFQTTARVHNWDTAIQCHVFKHTLRGAARVWFEHLPQESISSFHELRDAFLESFLSIKRHRNRDKKIRCAKRGSDESIEDFTRRFLTESSRAKKNAGGRKSNQVHGKSVTSGDNKATTLESTGVHGRGGENNKNILSSGRSSQQPGGVDVSPRDHNKARQAIQKVTSVGNKTGDTDSKCCTRRPPAINDKPKQPLARPSGSEHY</sequence>
<organism evidence="3 4">
    <name type="scientific">Artemisia annua</name>
    <name type="common">Sweet wormwood</name>
    <dbReference type="NCBI Taxonomy" id="35608"/>
    <lineage>
        <taxon>Eukaryota</taxon>
        <taxon>Viridiplantae</taxon>
        <taxon>Streptophyta</taxon>
        <taxon>Embryophyta</taxon>
        <taxon>Tracheophyta</taxon>
        <taxon>Spermatophyta</taxon>
        <taxon>Magnoliopsida</taxon>
        <taxon>eudicotyledons</taxon>
        <taxon>Gunneridae</taxon>
        <taxon>Pentapetalae</taxon>
        <taxon>asterids</taxon>
        <taxon>campanulids</taxon>
        <taxon>Asterales</taxon>
        <taxon>Asteraceae</taxon>
        <taxon>Asteroideae</taxon>
        <taxon>Anthemideae</taxon>
        <taxon>Artemisiinae</taxon>
        <taxon>Artemisia</taxon>
    </lineage>
</organism>
<feature type="domain" description="Retrotransposon gag" evidence="2">
    <location>
        <begin position="190"/>
        <end position="264"/>
    </location>
</feature>
<dbReference type="AlphaFoldDB" id="A0A2U1LPN5"/>
<feature type="region of interest" description="Disordered" evidence="1">
    <location>
        <begin position="260"/>
        <end position="375"/>
    </location>
</feature>
<accession>A0A2U1LPN5</accession>
<dbReference type="InterPro" id="IPR005162">
    <property type="entry name" value="Retrotrans_gag_dom"/>
</dbReference>
<feature type="region of interest" description="Disordered" evidence="1">
    <location>
        <begin position="1"/>
        <end position="124"/>
    </location>
</feature>
<dbReference type="EMBL" id="PKPP01008336">
    <property type="protein sequence ID" value="PWA50963.1"/>
    <property type="molecule type" value="Genomic_DNA"/>
</dbReference>
<feature type="compositionally biased region" description="Polar residues" evidence="1">
    <location>
        <begin position="271"/>
        <end position="292"/>
    </location>
</feature>